<reference evidence="5 6" key="1">
    <citation type="journal article" date="2015" name="Genome Biol. Evol.">
        <title>The genome of winter moth (Operophtera brumata) provides a genomic perspective on sexual dimorphism and phenology.</title>
        <authorList>
            <person name="Derks M.F."/>
            <person name="Smit S."/>
            <person name="Salis L."/>
            <person name="Schijlen E."/>
            <person name="Bossers A."/>
            <person name="Mateman C."/>
            <person name="Pijl A.S."/>
            <person name="de Ridder D."/>
            <person name="Groenen M.A."/>
            <person name="Visser M.E."/>
            <person name="Megens H.J."/>
        </authorList>
    </citation>
    <scope>NUCLEOTIDE SEQUENCE [LARGE SCALE GENOMIC DNA]</scope>
    <source>
        <strain evidence="5">WM2013NL</strain>
        <tissue evidence="5">Head and thorax</tissue>
    </source>
</reference>
<comment type="caution">
    <text evidence="5">The sequence shown here is derived from an EMBL/GenBank/DDBJ whole genome shotgun (WGS) entry which is preliminary data.</text>
</comment>
<dbReference type="EMBL" id="JTDY01002114">
    <property type="protein sequence ID" value="KOB72078.1"/>
    <property type="molecule type" value="Genomic_DNA"/>
</dbReference>
<dbReference type="Proteomes" id="UP000037510">
    <property type="component" value="Unassembled WGS sequence"/>
</dbReference>
<organism evidence="5 6">
    <name type="scientific">Operophtera brumata</name>
    <name type="common">Winter moth</name>
    <name type="synonym">Phalaena brumata</name>
    <dbReference type="NCBI Taxonomy" id="104452"/>
    <lineage>
        <taxon>Eukaryota</taxon>
        <taxon>Metazoa</taxon>
        <taxon>Ecdysozoa</taxon>
        <taxon>Arthropoda</taxon>
        <taxon>Hexapoda</taxon>
        <taxon>Insecta</taxon>
        <taxon>Pterygota</taxon>
        <taxon>Neoptera</taxon>
        <taxon>Endopterygota</taxon>
        <taxon>Lepidoptera</taxon>
        <taxon>Glossata</taxon>
        <taxon>Ditrysia</taxon>
        <taxon>Geometroidea</taxon>
        <taxon>Geometridae</taxon>
        <taxon>Larentiinae</taxon>
        <taxon>Operophtera</taxon>
    </lineage>
</organism>
<evidence type="ECO:0000256" key="4">
    <source>
        <dbReference type="RuleBase" id="RU000363"/>
    </source>
</evidence>
<dbReference type="Pfam" id="PF00106">
    <property type="entry name" value="adh_short"/>
    <property type="match status" value="2"/>
</dbReference>
<gene>
    <name evidence="5" type="ORF">OBRU01_12557</name>
</gene>
<dbReference type="PRINTS" id="PR00080">
    <property type="entry name" value="SDRFAMILY"/>
</dbReference>
<dbReference type="PANTHER" id="PTHR43963">
    <property type="entry name" value="CARBONYL REDUCTASE 1-RELATED"/>
    <property type="match status" value="1"/>
</dbReference>
<dbReference type="InterPro" id="IPR036291">
    <property type="entry name" value="NAD(P)-bd_dom_sf"/>
</dbReference>
<dbReference type="AlphaFoldDB" id="A0A0L7L987"/>
<evidence type="ECO:0000256" key="3">
    <source>
        <dbReference type="ARBA" id="ARBA00023002"/>
    </source>
</evidence>
<name>A0A0L7L987_OPEBR</name>
<comment type="similarity">
    <text evidence="1 4">Belongs to the short-chain dehydrogenases/reductases (SDR) family.</text>
</comment>
<dbReference type="SUPFAM" id="SSF51735">
    <property type="entry name" value="NAD(P)-binding Rossmann-fold domains"/>
    <property type="match status" value="1"/>
</dbReference>
<evidence type="ECO:0000313" key="5">
    <source>
        <dbReference type="EMBL" id="KOB72078.1"/>
    </source>
</evidence>
<evidence type="ECO:0000313" key="6">
    <source>
        <dbReference type="Proteomes" id="UP000037510"/>
    </source>
</evidence>
<keyword evidence="6" id="KW-1185">Reference proteome</keyword>
<sequence>MFKKVAVVTGSNKGIGFAIVKNLLRRFDGLVYLTSRDDARGKTAVAELNKLGLKPEYHQLDVTDRNSITKFRDHLKNEHGGLDILINNAGVAAGVEDNATYEDCKYVVDINYYSYLALEDLLFPIVKENGRIVNISSDCGHLSNVRNKYWIERLTNKNITREEIHEFVQWFMDSKKNGTFDRNDIADGGTCASYRVAKVALCALTRIQQKELEQRNISVNSMHPGLVQTDMTHDTGFLTPDQASATPLYLALDAPPSLRGAYVWHDGSVLDWFDYKADYFFKSKNLY</sequence>
<evidence type="ECO:0000256" key="2">
    <source>
        <dbReference type="ARBA" id="ARBA00022857"/>
    </source>
</evidence>
<keyword evidence="3" id="KW-0560">Oxidoreductase</keyword>
<dbReference type="PANTHER" id="PTHR43963:SF4">
    <property type="entry name" value="CARBONYL REDUCTASE (NADPH)"/>
    <property type="match status" value="1"/>
</dbReference>
<dbReference type="Gene3D" id="3.40.50.720">
    <property type="entry name" value="NAD(P)-binding Rossmann-like Domain"/>
    <property type="match status" value="1"/>
</dbReference>
<dbReference type="STRING" id="104452.A0A0L7L987"/>
<protein>
    <submittedName>
        <fullName evidence="5">Carbonyl reductase</fullName>
    </submittedName>
</protein>
<keyword evidence="2" id="KW-0521">NADP</keyword>
<evidence type="ECO:0000256" key="1">
    <source>
        <dbReference type="ARBA" id="ARBA00006484"/>
    </source>
</evidence>
<dbReference type="PRINTS" id="PR00081">
    <property type="entry name" value="GDHRDH"/>
</dbReference>
<dbReference type="InterPro" id="IPR002347">
    <property type="entry name" value="SDR_fam"/>
</dbReference>
<proteinExistence type="inferred from homology"/>
<dbReference type="GO" id="GO:0004090">
    <property type="term" value="F:carbonyl reductase (NADPH) activity"/>
    <property type="evidence" value="ECO:0007669"/>
    <property type="project" value="TreeGrafter"/>
</dbReference>
<accession>A0A0L7L987</accession>